<keyword evidence="2" id="KW-0378">Hydrolase</keyword>
<keyword evidence="6" id="KW-1185">Reference proteome</keyword>
<dbReference type="VEuPathDB" id="CryptoDB:CmeUKMEL1_00560"/>
<dbReference type="InterPro" id="IPR051021">
    <property type="entry name" value="Mito_Ser/Thr_phosphatase"/>
</dbReference>
<dbReference type="Pfam" id="PF00300">
    <property type="entry name" value="His_Phos_1"/>
    <property type="match status" value="1"/>
</dbReference>
<dbReference type="Proteomes" id="UP000236928">
    <property type="component" value="Unassembled WGS sequence"/>
</dbReference>
<accession>A0A2P4YW81</accession>
<evidence type="ECO:0000256" key="1">
    <source>
        <dbReference type="ARBA" id="ARBA00006717"/>
    </source>
</evidence>
<dbReference type="CDD" id="cd07067">
    <property type="entry name" value="HP_PGM_like"/>
    <property type="match status" value="1"/>
</dbReference>
<proteinExistence type="inferred from homology"/>
<comment type="caution">
    <text evidence="5">The sequence shown here is derived from an EMBL/GenBank/DDBJ whole genome shotgun (WGS) entry which is preliminary data.</text>
</comment>
<dbReference type="EMBL" id="JIBK01000002">
    <property type="protein sequence ID" value="POM82071.1"/>
    <property type="molecule type" value="Genomic_DNA"/>
</dbReference>
<evidence type="ECO:0000256" key="2">
    <source>
        <dbReference type="ARBA" id="ARBA00022801"/>
    </source>
</evidence>
<dbReference type="GO" id="GO:0090141">
    <property type="term" value="P:positive regulation of mitochondrial fission"/>
    <property type="evidence" value="ECO:0007669"/>
    <property type="project" value="TreeGrafter"/>
</dbReference>
<comment type="similarity">
    <text evidence="1">Belongs to the phosphoglycerate mutase family. BPG-dependent PGAM subfamily.</text>
</comment>
<dbReference type="Gene3D" id="3.40.50.1240">
    <property type="entry name" value="Phosphoglycerate mutase-like"/>
    <property type="match status" value="1"/>
</dbReference>
<dbReference type="AlphaFoldDB" id="A0A2P4YW81"/>
<dbReference type="GO" id="GO:0004722">
    <property type="term" value="F:protein serine/threonine phosphatase activity"/>
    <property type="evidence" value="ECO:0007669"/>
    <property type="project" value="TreeGrafter"/>
</dbReference>
<dbReference type="PANTHER" id="PTHR20935">
    <property type="entry name" value="PHOSPHOGLYCERATE MUTASE-RELATED"/>
    <property type="match status" value="1"/>
</dbReference>
<dbReference type="GO" id="GO:0005739">
    <property type="term" value="C:mitochondrion"/>
    <property type="evidence" value="ECO:0007669"/>
    <property type="project" value="TreeGrafter"/>
</dbReference>
<sequence>MLASIFSSLKKYSFLAMGNKFQLKERKMNISFLFSKKTPASSKLYRFAKFSTSSIIFSGVVTIYSFVNFGYYLKDSINWNPNWDINYKQENKRSGKIVSDDARKWHQNILVRHAQYITSASKDEEKVLTDLGREQAEETGKYLSQQYGEKVNAIYHSNLTRAKETAIIISKYFPGVKLIEDPNLAEGVPIAPSPSVSGFKPTIGEIVKDKERIDNAFNTYFSKNGKSFGDNVDIIVCHGNVIRYMFCKGLQYPTSGWLRLNHLNCGVTRMSVSTDSLVICSGLGDGGHLRPSIHTYN</sequence>
<reference evidence="5 6" key="1">
    <citation type="submission" date="2014-04" db="EMBL/GenBank/DDBJ databases">
        <title>Comparative Genomics of Cryptosporidium Species.</title>
        <authorList>
            <person name="Silva J.C."/>
            <person name="Su Q."/>
            <person name="Chalmers R."/>
            <person name="Chibucos M.C."/>
            <person name="Elwin K."/>
            <person name="Godinez A."/>
            <person name="Guo F."/>
            <person name="Huynh K."/>
            <person name="Orvis J."/>
            <person name="Ott S."/>
            <person name="Sadzewicz L."/>
            <person name="Sengamalay N."/>
            <person name="Shetty A."/>
            <person name="Sun M."/>
            <person name="Tallon L."/>
            <person name="Xiao L."/>
            <person name="Zhang H."/>
            <person name="Fraser C.M."/>
            <person name="Zhu G."/>
            <person name="Kissinger J."/>
            <person name="Widmer G."/>
        </authorList>
    </citation>
    <scope>NUCLEOTIDE SEQUENCE [LARGE SCALE GENOMIC DNA]</scope>
    <source>
        <strain evidence="5 6">UKMEL1</strain>
    </source>
</reference>
<evidence type="ECO:0000313" key="6">
    <source>
        <dbReference type="Proteomes" id="UP000236928"/>
    </source>
</evidence>
<evidence type="ECO:0000313" key="5">
    <source>
        <dbReference type="EMBL" id="POM82071.1"/>
    </source>
</evidence>
<dbReference type="OrthoDB" id="2118094at2759"/>
<dbReference type="InterPro" id="IPR029033">
    <property type="entry name" value="His_PPase_superfam"/>
</dbReference>
<organism evidence="5 6">
    <name type="scientific">Cryptosporidium meleagridis</name>
    <dbReference type="NCBI Taxonomy" id="93969"/>
    <lineage>
        <taxon>Eukaryota</taxon>
        <taxon>Sar</taxon>
        <taxon>Alveolata</taxon>
        <taxon>Apicomplexa</taxon>
        <taxon>Conoidasida</taxon>
        <taxon>Coccidia</taxon>
        <taxon>Eucoccidiorida</taxon>
        <taxon>Eimeriorina</taxon>
        <taxon>Cryptosporidiidae</taxon>
        <taxon>Cryptosporidium</taxon>
    </lineage>
</organism>
<gene>
    <name evidence="5" type="ORF">CmeUKMEL1_00560</name>
</gene>
<evidence type="ECO:0000256" key="3">
    <source>
        <dbReference type="ARBA" id="ARBA00039765"/>
    </source>
</evidence>
<dbReference type="SMART" id="SM00855">
    <property type="entry name" value="PGAM"/>
    <property type="match status" value="1"/>
</dbReference>
<dbReference type="PANTHER" id="PTHR20935:SF0">
    <property type="entry name" value="SERINE_THREONINE-PROTEIN PHOSPHATASE PGAM5, MITOCHONDRIAL"/>
    <property type="match status" value="1"/>
</dbReference>
<dbReference type="InterPro" id="IPR013078">
    <property type="entry name" value="His_Pase_superF_clade-1"/>
</dbReference>
<protein>
    <recommendedName>
        <fullName evidence="3">Serine/threonine-protein phosphatase PGAM5, mitochondrial</fullName>
    </recommendedName>
    <alternativeName>
        <fullName evidence="4">Serine/threonine-protein phosphatase Pgam5, mitochondrial</fullName>
    </alternativeName>
</protein>
<evidence type="ECO:0000256" key="4">
    <source>
        <dbReference type="ARBA" id="ARBA00040722"/>
    </source>
</evidence>
<name>A0A2P4YW81_9CRYT</name>
<dbReference type="SUPFAM" id="SSF53254">
    <property type="entry name" value="Phosphoglycerate mutase-like"/>
    <property type="match status" value="1"/>
</dbReference>